<dbReference type="Pfam" id="PF00149">
    <property type="entry name" value="Metallophos"/>
    <property type="match status" value="1"/>
</dbReference>
<dbReference type="Gene3D" id="3.60.21.10">
    <property type="match status" value="1"/>
</dbReference>
<dbReference type="InterPro" id="IPR050884">
    <property type="entry name" value="CNP_phosphodiesterase-III"/>
</dbReference>
<reference evidence="6" key="1">
    <citation type="submission" date="2012-02" db="EMBL/GenBank/DDBJ databases">
        <title>Whole genome shotgun sequence of Gordonia otitidis NBRC 100426.</title>
        <authorList>
            <person name="Yoshida I."/>
            <person name="Hosoyama A."/>
            <person name="Tsuchikane K."/>
            <person name="Katsumata H."/>
            <person name="Yamazaki S."/>
            <person name="Fujita N."/>
        </authorList>
    </citation>
    <scope>NUCLEOTIDE SEQUENCE [LARGE SCALE GENOMIC DNA]</scope>
    <source>
        <strain evidence="6">NBRC 100426</strain>
    </source>
</reference>
<comment type="caution">
    <text evidence="6">The sequence shown here is derived from an EMBL/GenBank/DDBJ whole genome shotgun (WGS) entry which is preliminary data.</text>
</comment>
<evidence type="ECO:0000313" key="7">
    <source>
        <dbReference type="Proteomes" id="UP000005038"/>
    </source>
</evidence>
<comment type="similarity">
    <text evidence="4">Belongs to the cyclic nucleotide phosphodiesterase class-III family.</text>
</comment>
<evidence type="ECO:0000256" key="3">
    <source>
        <dbReference type="ARBA" id="ARBA00023004"/>
    </source>
</evidence>
<feature type="domain" description="Calcineurin-like phosphoesterase" evidence="5">
    <location>
        <begin position="14"/>
        <end position="199"/>
    </location>
</feature>
<keyword evidence="1" id="KW-0479">Metal-binding</keyword>
<dbReference type="PANTHER" id="PTHR42988">
    <property type="entry name" value="PHOSPHOHYDROLASE"/>
    <property type="match status" value="1"/>
</dbReference>
<evidence type="ECO:0000256" key="2">
    <source>
        <dbReference type="ARBA" id="ARBA00022801"/>
    </source>
</evidence>
<keyword evidence="3" id="KW-0408">Iron</keyword>
<dbReference type="InterPro" id="IPR029052">
    <property type="entry name" value="Metallo-depent_PP-like"/>
</dbReference>
<keyword evidence="7" id="KW-1185">Reference proteome</keyword>
<dbReference type="STRING" id="1108044.GOOTI_240_00230"/>
<dbReference type="GO" id="GO:0046872">
    <property type="term" value="F:metal ion binding"/>
    <property type="evidence" value="ECO:0007669"/>
    <property type="project" value="UniProtKB-KW"/>
</dbReference>
<dbReference type="EMBL" id="BAFB01000240">
    <property type="protein sequence ID" value="GAB36843.1"/>
    <property type="molecule type" value="Genomic_DNA"/>
</dbReference>
<dbReference type="GO" id="GO:0016787">
    <property type="term" value="F:hydrolase activity"/>
    <property type="evidence" value="ECO:0007669"/>
    <property type="project" value="UniProtKB-KW"/>
</dbReference>
<organism evidence="6 7">
    <name type="scientific">Gordonia otitidis (strain DSM 44809 / CCUG 52243 / JCM 12355 / NBRC 100426 / IFM 10032)</name>
    <dbReference type="NCBI Taxonomy" id="1108044"/>
    <lineage>
        <taxon>Bacteria</taxon>
        <taxon>Bacillati</taxon>
        <taxon>Actinomycetota</taxon>
        <taxon>Actinomycetes</taxon>
        <taxon>Mycobacteriales</taxon>
        <taxon>Gordoniaceae</taxon>
        <taxon>Gordonia</taxon>
    </lineage>
</organism>
<gene>
    <name evidence="6" type="ORF">GOOTI_240_00230</name>
</gene>
<evidence type="ECO:0000313" key="6">
    <source>
        <dbReference type="EMBL" id="GAB36843.1"/>
    </source>
</evidence>
<evidence type="ECO:0000256" key="1">
    <source>
        <dbReference type="ARBA" id="ARBA00022723"/>
    </source>
</evidence>
<protein>
    <submittedName>
        <fullName evidence="6">3',5'-cyclic-nucleotide phosphodiesterase</fullName>
    </submittedName>
</protein>
<proteinExistence type="inferred from homology"/>
<evidence type="ECO:0000256" key="4">
    <source>
        <dbReference type="ARBA" id="ARBA00025742"/>
    </source>
</evidence>
<keyword evidence="2" id="KW-0378">Hydrolase</keyword>
<dbReference type="PANTHER" id="PTHR42988:SF2">
    <property type="entry name" value="CYCLIC NUCLEOTIDE PHOSPHODIESTERASE CBUA0032-RELATED"/>
    <property type="match status" value="1"/>
</dbReference>
<name>H5TTN5_GORO1</name>
<dbReference type="AlphaFoldDB" id="H5TTN5"/>
<dbReference type="Proteomes" id="UP000005038">
    <property type="component" value="Unassembled WGS sequence"/>
</dbReference>
<dbReference type="InterPro" id="IPR004843">
    <property type="entry name" value="Calcineurin-like_PHP"/>
</dbReference>
<evidence type="ECO:0000259" key="5">
    <source>
        <dbReference type="Pfam" id="PF00149"/>
    </source>
</evidence>
<accession>H5TTN5</accession>
<sequence>MFSGVQPPGEPVFVVAHISDLHFNGTRCNRNRIESTLNYINARAAGINALLITGDVADEGSPSEYREASLVIDSPLPILITEGNHDDRTAFNAGILGVESSAPINSSRLIDGVLFVVADSSIPDRNDGYLDDETLAWMSAEIAAHGPETPVFVAFHHPPVTLEMPFMDSIRQTGEQRLAALVVEHPNIVAFLCGHAHTPAVTRFANRPLCVAPGVSSTLNLPFEGKDIVNRGQPPGIAFHILDDAGRLITHFRSVMF</sequence>
<dbReference type="SUPFAM" id="SSF56300">
    <property type="entry name" value="Metallo-dependent phosphatases"/>
    <property type="match status" value="1"/>
</dbReference>
<dbReference type="OrthoDB" id="5241795at2"/>